<dbReference type="Proteomes" id="UP000000437">
    <property type="component" value="Chromosome 20"/>
</dbReference>
<organism evidence="1 2">
    <name type="scientific">Danio rerio</name>
    <name type="common">Zebrafish</name>
    <name type="synonym">Brachydanio rerio</name>
    <dbReference type="NCBI Taxonomy" id="7955"/>
    <lineage>
        <taxon>Eukaryota</taxon>
        <taxon>Metazoa</taxon>
        <taxon>Chordata</taxon>
        <taxon>Craniata</taxon>
        <taxon>Vertebrata</taxon>
        <taxon>Euteleostomi</taxon>
        <taxon>Actinopterygii</taxon>
        <taxon>Neopterygii</taxon>
        <taxon>Teleostei</taxon>
        <taxon>Ostariophysi</taxon>
        <taxon>Cypriniformes</taxon>
        <taxon>Danionidae</taxon>
        <taxon>Danioninae</taxon>
        <taxon>Danio</taxon>
    </lineage>
</organism>
<name>A0AC58I295_DANRE</name>
<proteinExistence type="predicted"/>
<evidence type="ECO:0000313" key="2">
    <source>
        <dbReference type="RefSeq" id="XP_073788356.1"/>
    </source>
</evidence>
<keyword evidence="2" id="KW-0969">Cilium</keyword>
<accession>A0AC58I295</accession>
<dbReference type="RefSeq" id="XP_073788356.1">
    <property type="nucleotide sequence ID" value="XM_073932255.1"/>
</dbReference>
<protein>
    <submittedName>
        <fullName evidence="2">Cilia- and flagella-associated protein 206 isoform X1</fullName>
    </submittedName>
</protein>
<evidence type="ECO:0000313" key="1">
    <source>
        <dbReference type="Proteomes" id="UP000000437"/>
    </source>
</evidence>
<gene>
    <name evidence="2" type="primary">cfap206</name>
    <name evidence="2" type="synonym">C20H6orf165</name>
    <name evidence="2" type="synonym">C6orf165</name>
    <name evidence="2" type="synonym">zgc:109719</name>
    <name evidence="2" type="synonym">zgc:136502</name>
</gene>
<reference evidence="2" key="1">
    <citation type="submission" date="2025-08" db="UniProtKB">
        <authorList>
            <consortium name="RefSeq"/>
        </authorList>
    </citation>
    <scope>IDENTIFICATION</scope>
    <source>
        <strain evidence="2">Tuebingen</strain>
        <tissue evidence="2">Fibroblasts and whole tissue</tissue>
    </source>
</reference>
<keyword evidence="1" id="KW-1185">Reference proteome</keyword>
<sequence>MSSSQAEGVIRNIIREISQTCLSRGQTLSETLIAFMVKAVVLDPTNHFNVDRTLTKQDVQKLIELCVDRLMDQTSPTLQTIKMQVYFDMNYTPRREFLEMQQKLLQSRLQSLSREITDSRAKSREDLKKLYGTIVHYIIQSSNLSSSTDINTVRETTAALQSIFPPSQLGSFMSLLKSDKEQQLKENSLIVSGIRLFNKDNGEGGEAIQSLPSILNEKLPGVVSDLERELASCERLCWQYTGLLELISERDTAHSQSPVPPRLLTQALYNTRQHEAFLRLTLADVILCAQEVTRLQSDLMSRMTLLRDAIHTKTTVPTTHVFPHFSAVGRLWAGLEQEMLLLSMLTNVASGLRVFLTAESLLTPDQMELPVRTDADRCSGTAEERVLVSETSSCECCFPESTADFQHLPLQYNGFCGVALVDRNGLLLPGNTSIGVLKHKEKYYAFSSRSAAYEFSCRADEYTAAVLETASRTPELIQLLQLQQHFTSSTAYSQLPAGHQSLTAGKLLLKSISKSDAGVQTEIHPLQSNICTSYEWNEWEMRRKAIKLANLHSKVTRSSQSDWSLMRRHNSSQTFLPKDASCQTKRDGESLVPKAQVYLSSLRGAAGFRKVDLSRAVDE</sequence>
<keyword evidence="2" id="KW-0282">Flagellum</keyword>
<keyword evidence="2" id="KW-0966">Cell projection</keyword>